<comment type="caution">
    <text evidence="2">The sequence shown here is derived from an EMBL/GenBank/DDBJ whole genome shotgun (WGS) entry which is preliminary data.</text>
</comment>
<organism evidence="2 3">
    <name type="scientific">Tistrella bauzanensis</name>
    <dbReference type="NCBI Taxonomy" id="657419"/>
    <lineage>
        <taxon>Bacteria</taxon>
        <taxon>Pseudomonadati</taxon>
        <taxon>Pseudomonadota</taxon>
        <taxon>Alphaproteobacteria</taxon>
        <taxon>Geminicoccales</taxon>
        <taxon>Geminicoccaceae</taxon>
        <taxon>Tistrella</taxon>
    </lineage>
</organism>
<dbReference type="Pfam" id="PF01370">
    <property type="entry name" value="Epimerase"/>
    <property type="match status" value="1"/>
</dbReference>
<dbReference type="PANTHER" id="PTHR48079">
    <property type="entry name" value="PROTEIN YEEZ"/>
    <property type="match status" value="1"/>
</dbReference>
<dbReference type="PANTHER" id="PTHR48079:SF6">
    <property type="entry name" value="NAD(P)-BINDING DOMAIN-CONTAINING PROTEIN-RELATED"/>
    <property type="match status" value="1"/>
</dbReference>
<evidence type="ECO:0000313" key="2">
    <source>
        <dbReference type="EMBL" id="GGB45063.1"/>
    </source>
</evidence>
<dbReference type="Gene3D" id="3.40.50.720">
    <property type="entry name" value="NAD(P)-binding Rossmann-like Domain"/>
    <property type="match status" value="1"/>
</dbReference>
<evidence type="ECO:0000313" key="3">
    <source>
        <dbReference type="Proteomes" id="UP000603352"/>
    </source>
</evidence>
<dbReference type="Proteomes" id="UP000603352">
    <property type="component" value="Unassembled WGS sequence"/>
</dbReference>
<reference evidence="3" key="1">
    <citation type="journal article" date="2019" name="Int. J. Syst. Evol. Microbiol.">
        <title>The Global Catalogue of Microorganisms (GCM) 10K type strain sequencing project: providing services to taxonomists for standard genome sequencing and annotation.</title>
        <authorList>
            <consortium name="The Broad Institute Genomics Platform"/>
            <consortium name="The Broad Institute Genome Sequencing Center for Infectious Disease"/>
            <person name="Wu L."/>
            <person name="Ma J."/>
        </authorList>
    </citation>
    <scope>NUCLEOTIDE SEQUENCE [LARGE SCALE GENOMIC DNA]</scope>
    <source>
        <strain evidence="3">CGMCC 1.10188</strain>
    </source>
</reference>
<dbReference type="SUPFAM" id="SSF51735">
    <property type="entry name" value="NAD(P)-binding Rossmann-fold domains"/>
    <property type="match status" value="1"/>
</dbReference>
<dbReference type="InterPro" id="IPR051783">
    <property type="entry name" value="NAD(P)-dependent_oxidoreduct"/>
</dbReference>
<sequence>MIRRDATSASRRRAVLTGAGGMLGRHVVARLARDPALWAMTAFVRPETTAPVRDWLTAHGVDLIEASLLDAHQMAARTPDDTDVVLHLAADTSTDPRDRARQWQTNVEGTRAVAEAVLLTRVRRLVHVSSASVYGFDRHRIDEHAPQVGSDHPVAYVASKAAAEEVVRAAIARGLDAVILNPGHMLGAYDLNNWAMMIRLAAAGRLPALPPGGGSFAAAAAVADAVVAAIDRAMIGENYLLGGPVASFRELIGRSAAILDRPLTSRVAPAWALIAAARVIERLARLTGSRPSITVDAAVVSCHSVAIDSDRARRDLGYAPAALDDMLRETIDWLILAGLIDAPPRPAISG</sequence>
<keyword evidence="3" id="KW-1185">Reference proteome</keyword>
<name>A0ABQ1IMW2_9PROT</name>
<dbReference type="RefSeq" id="WP_188578889.1">
    <property type="nucleotide sequence ID" value="NZ_BMDZ01000032.1"/>
</dbReference>
<dbReference type="EMBL" id="BMDZ01000032">
    <property type="protein sequence ID" value="GGB45063.1"/>
    <property type="molecule type" value="Genomic_DNA"/>
</dbReference>
<protein>
    <submittedName>
        <fullName evidence="2">NAD-dependent epimerase/dehydratase</fullName>
    </submittedName>
</protein>
<evidence type="ECO:0000259" key="1">
    <source>
        <dbReference type="Pfam" id="PF01370"/>
    </source>
</evidence>
<dbReference type="InterPro" id="IPR001509">
    <property type="entry name" value="Epimerase_deHydtase"/>
</dbReference>
<feature type="domain" description="NAD-dependent epimerase/dehydratase" evidence="1">
    <location>
        <begin position="15"/>
        <end position="239"/>
    </location>
</feature>
<accession>A0ABQ1IMW2</accession>
<proteinExistence type="predicted"/>
<gene>
    <name evidence="2" type="ORF">GCM10011505_27940</name>
</gene>
<dbReference type="InterPro" id="IPR036291">
    <property type="entry name" value="NAD(P)-bd_dom_sf"/>
</dbReference>